<feature type="region of interest" description="Disordered" evidence="1">
    <location>
        <begin position="135"/>
        <end position="182"/>
    </location>
</feature>
<proteinExistence type="predicted"/>
<feature type="compositionally biased region" description="Basic and acidic residues" evidence="1">
    <location>
        <begin position="135"/>
        <end position="153"/>
    </location>
</feature>
<dbReference type="EMBL" id="JAQIZT010000002">
    <property type="protein sequence ID" value="KAJ7007091.1"/>
    <property type="molecule type" value="Genomic_DNA"/>
</dbReference>
<reference evidence="2" key="1">
    <citation type="journal article" date="2023" name="Mol. Ecol. Resour.">
        <title>Chromosome-level genome assembly of a triploid poplar Populus alba 'Berolinensis'.</title>
        <authorList>
            <person name="Chen S."/>
            <person name="Yu Y."/>
            <person name="Wang X."/>
            <person name="Wang S."/>
            <person name="Zhang T."/>
            <person name="Zhou Y."/>
            <person name="He R."/>
            <person name="Meng N."/>
            <person name="Wang Y."/>
            <person name="Liu W."/>
            <person name="Liu Z."/>
            <person name="Liu J."/>
            <person name="Guo Q."/>
            <person name="Huang H."/>
            <person name="Sederoff R.R."/>
            <person name="Wang G."/>
            <person name="Qu G."/>
            <person name="Chen S."/>
        </authorList>
    </citation>
    <scope>NUCLEOTIDE SEQUENCE</scope>
    <source>
        <strain evidence="2">SC-2020</strain>
    </source>
</reference>
<dbReference type="AlphaFoldDB" id="A0AAD6RE46"/>
<feature type="compositionally biased region" description="Polar residues" evidence="1">
    <location>
        <begin position="154"/>
        <end position="180"/>
    </location>
</feature>
<dbReference type="Proteomes" id="UP001164929">
    <property type="component" value="Chromosome 2"/>
</dbReference>
<organism evidence="2 3">
    <name type="scientific">Populus alba x Populus x berolinensis</name>
    <dbReference type="NCBI Taxonomy" id="444605"/>
    <lineage>
        <taxon>Eukaryota</taxon>
        <taxon>Viridiplantae</taxon>
        <taxon>Streptophyta</taxon>
        <taxon>Embryophyta</taxon>
        <taxon>Tracheophyta</taxon>
        <taxon>Spermatophyta</taxon>
        <taxon>Magnoliopsida</taxon>
        <taxon>eudicotyledons</taxon>
        <taxon>Gunneridae</taxon>
        <taxon>Pentapetalae</taxon>
        <taxon>rosids</taxon>
        <taxon>fabids</taxon>
        <taxon>Malpighiales</taxon>
        <taxon>Salicaceae</taxon>
        <taxon>Saliceae</taxon>
        <taxon>Populus</taxon>
    </lineage>
</organism>
<evidence type="ECO:0000313" key="2">
    <source>
        <dbReference type="EMBL" id="KAJ7007091.1"/>
    </source>
</evidence>
<evidence type="ECO:0000256" key="1">
    <source>
        <dbReference type="SAM" id="MobiDB-lite"/>
    </source>
</evidence>
<gene>
    <name evidence="2" type="ORF">NC653_006214</name>
</gene>
<accession>A0AAD6RE46</accession>
<sequence length="445" mass="50532">MEKILVAVRVRPAVTVSEDTTINGTCWKKIASLFTILMALLSPASLMPSITCLMRVAQILECTSSLPRILFMLRLTVSTILSDAASLKRQKLEIEEQRKKLQGSRAEVLEQEILKLRNDMLKCELEREKLEMELEEERKSHKERDQCIKEEQMKTGNLNTRATSSDRWSKSSSQEQNAGKQSLEEFSGSNIVFQEDIIIVVPSSHITLRSHAKLTRPNLFQGYSPENYKVEVQNLKRQLDLALEEKNEVEKCIQIAVYSRGTCHGDSLCESMASCRDIYKDVLLTLQSLVPDGDSSIGKFLSTTCEIGLSLFSNLEKRFSMEMVDHKSFNVNDSLVQENWKVLSERLKGIITSLALAEKLAVQNKEEKNPICGSAYEYTTLEMKGLLVDQIIHLSGYITLFEGLVLRCDKGMHFGRRTCFLEERRNNELDAIKGKRHVLEVSEGL</sequence>
<comment type="caution">
    <text evidence="2">The sequence shown here is derived from an EMBL/GenBank/DDBJ whole genome shotgun (WGS) entry which is preliminary data.</text>
</comment>
<name>A0AAD6RE46_9ROSI</name>
<evidence type="ECO:0000313" key="3">
    <source>
        <dbReference type="Proteomes" id="UP001164929"/>
    </source>
</evidence>
<keyword evidence="3" id="KW-1185">Reference proteome</keyword>
<protein>
    <submittedName>
        <fullName evidence="2">Uncharacterized protein</fullName>
    </submittedName>
</protein>